<gene>
    <name evidence="1" type="ORF">ES332_A05G294500v1</name>
</gene>
<name>A0A5D2QM03_GOSTO</name>
<sequence>MLNNLPGVIFGNLKYLSKSSFFYGFGTTASPLKTYFREGSPSMIIFAHFPKKIGKPLLASFYTAVLLGQFGPTPLLFFTPILSQLIHLRLDFSLAPRKLYQHSRFKKLLHCFNLHPLDHMEIKKLTHL</sequence>
<accession>A0A5D2QM03</accession>
<reference evidence="1 2" key="1">
    <citation type="submission" date="2019-07" db="EMBL/GenBank/DDBJ databases">
        <title>WGS assembly of Gossypium tomentosum.</title>
        <authorList>
            <person name="Chen Z.J."/>
            <person name="Sreedasyam A."/>
            <person name="Ando A."/>
            <person name="Song Q."/>
            <person name="De L."/>
            <person name="Hulse-Kemp A."/>
            <person name="Ding M."/>
            <person name="Ye W."/>
            <person name="Kirkbride R."/>
            <person name="Jenkins J."/>
            <person name="Plott C."/>
            <person name="Lovell J."/>
            <person name="Lin Y.-M."/>
            <person name="Vaughn R."/>
            <person name="Liu B."/>
            <person name="Li W."/>
            <person name="Simpson S."/>
            <person name="Scheffler B."/>
            <person name="Saski C."/>
            <person name="Grover C."/>
            <person name="Hu G."/>
            <person name="Conover J."/>
            <person name="Carlson J."/>
            <person name="Shu S."/>
            <person name="Boston L."/>
            <person name="Williams M."/>
            <person name="Peterson D."/>
            <person name="Mcgee K."/>
            <person name="Jones D."/>
            <person name="Wendel J."/>
            <person name="Stelly D."/>
            <person name="Grimwood J."/>
            <person name="Schmutz J."/>
        </authorList>
    </citation>
    <scope>NUCLEOTIDE SEQUENCE [LARGE SCALE GENOMIC DNA]</scope>
    <source>
        <strain evidence="1">7179.01</strain>
    </source>
</reference>
<keyword evidence="2" id="KW-1185">Reference proteome</keyword>
<evidence type="ECO:0000313" key="1">
    <source>
        <dbReference type="EMBL" id="TYI29122.1"/>
    </source>
</evidence>
<organism evidence="1 2">
    <name type="scientific">Gossypium tomentosum</name>
    <name type="common">Hawaiian cotton</name>
    <name type="synonym">Gossypium sandvicense</name>
    <dbReference type="NCBI Taxonomy" id="34277"/>
    <lineage>
        <taxon>Eukaryota</taxon>
        <taxon>Viridiplantae</taxon>
        <taxon>Streptophyta</taxon>
        <taxon>Embryophyta</taxon>
        <taxon>Tracheophyta</taxon>
        <taxon>Spermatophyta</taxon>
        <taxon>Magnoliopsida</taxon>
        <taxon>eudicotyledons</taxon>
        <taxon>Gunneridae</taxon>
        <taxon>Pentapetalae</taxon>
        <taxon>rosids</taxon>
        <taxon>malvids</taxon>
        <taxon>Malvales</taxon>
        <taxon>Malvaceae</taxon>
        <taxon>Malvoideae</taxon>
        <taxon>Gossypium</taxon>
    </lineage>
</organism>
<evidence type="ECO:0000313" key="2">
    <source>
        <dbReference type="Proteomes" id="UP000322667"/>
    </source>
</evidence>
<dbReference type="EMBL" id="CM017614">
    <property type="protein sequence ID" value="TYI29122.1"/>
    <property type="molecule type" value="Genomic_DNA"/>
</dbReference>
<dbReference type="AlphaFoldDB" id="A0A5D2QM03"/>
<dbReference type="Proteomes" id="UP000322667">
    <property type="component" value="Chromosome A05"/>
</dbReference>
<proteinExistence type="predicted"/>
<protein>
    <submittedName>
        <fullName evidence="1">Uncharacterized protein</fullName>
    </submittedName>
</protein>